<organism evidence="6 7">
    <name type="scientific">Streptomyces griseoloalbus</name>
    <dbReference type="NCBI Taxonomy" id="67303"/>
    <lineage>
        <taxon>Bacteria</taxon>
        <taxon>Bacillati</taxon>
        <taxon>Actinomycetota</taxon>
        <taxon>Actinomycetes</taxon>
        <taxon>Kitasatosporales</taxon>
        <taxon>Streptomycetaceae</taxon>
        <taxon>Streptomyces</taxon>
    </lineage>
</organism>
<dbReference type="Proteomes" id="UP001551582">
    <property type="component" value="Unassembled WGS sequence"/>
</dbReference>
<dbReference type="Gene3D" id="3.90.220.20">
    <property type="entry name" value="DNA methylase specificity domains"/>
    <property type="match status" value="2"/>
</dbReference>
<sequence length="410" mass="45188">MSWVDTRLKYLCVDSGQYGLNVAADNYVAEGMRLIRTSDITTDGSLRPDEEGVFVDIPVEPRHQLHHGDILLSRSGTLGRSFMVPAAAQGQTFAGFLIRFRPRPGIVPRFLYYATQSKQFQGVIHSEAVSSTIQNFNAERYANISLRVPDSEEQQRIADFLDAQTALIGRLSSRMKAQDDLLALRRRSVMARAWMADAPSVRLGYFLLLVTSGPRGWGEYVSDDGKLFFRSANLRRDSINPNLASVVRVTPPENAVAESVRSTVYVDDVLVGITGANTGWVTHADERVAGASVSQHVCLLRPSSAAINGTWLAYLLSSPKVQDELLGSQYGGTKTQLSLPDLRDLRVPIPSLEDQSVLCRSIDSELAQIEGERVLRKRQIALLAERRQALITAAVTGQFDVTAARRITTA</sequence>
<dbReference type="InterPro" id="IPR044946">
    <property type="entry name" value="Restrct_endonuc_typeI_TRD_sf"/>
</dbReference>
<keyword evidence="7" id="KW-1185">Reference proteome</keyword>
<dbReference type="PANTHER" id="PTHR43140">
    <property type="entry name" value="TYPE-1 RESTRICTION ENZYME ECOKI SPECIFICITY PROTEIN"/>
    <property type="match status" value="1"/>
</dbReference>
<dbReference type="EMBL" id="JBEZLS010000002">
    <property type="protein sequence ID" value="MEU9350172.1"/>
    <property type="molecule type" value="Genomic_DNA"/>
</dbReference>
<dbReference type="GO" id="GO:0016787">
    <property type="term" value="F:hydrolase activity"/>
    <property type="evidence" value="ECO:0007669"/>
    <property type="project" value="UniProtKB-KW"/>
</dbReference>
<dbReference type="EC" id="3.1.21.-" evidence="6"/>
<name>A0ABV3E0H0_9ACTN</name>
<dbReference type="PANTHER" id="PTHR43140:SF1">
    <property type="entry name" value="TYPE I RESTRICTION ENZYME ECOKI SPECIFICITY SUBUNIT"/>
    <property type="match status" value="1"/>
</dbReference>
<dbReference type="Pfam" id="PF01420">
    <property type="entry name" value="Methylase_S"/>
    <property type="match status" value="2"/>
</dbReference>
<dbReference type="InterPro" id="IPR000055">
    <property type="entry name" value="Restrct_endonuc_typeI_TRD"/>
</dbReference>
<comment type="caution">
    <text evidence="6">The sequence shown here is derived from an EMBL/GenBank/DDBJ whole genome shotgun (WGS) entry which is preliminary data.</text>
</comment>
<protein>
    <submittedName>
        <fullName evidence="6">Restriction endonuclease subunit S</fullName>
        <ecNumber evidence="6">3.1.21.-</ecNumber>
    </submittedName>
</protein>
<comment type="similarity">
    <text evidence="1">Belongs to the type-I restriction system S methylase family.</text>
</comment>
<dbReference type="CDD" id="cd17521">
    <property type="entry name" value="RMtype1_S_Sau13435ORF2165P_TRD2-CR2_like"/>
    <property type="match status" value="1"/>
</dbReference>
<keyword evidence="2" id="KW-0680">Restriction system</keyword>
<keyword evidence="6" id="KW-0378">Hydrolase</keyword>
<feature type="domain" description="Type I restriction modification DNA specificity" evidence="5">
    <location>
        <begin position="268"/>
        <end position="358"/>
    </location>
</feature>
<evidence type="ECO:0000313" key="7">
    <source>
        <dbReference type="Proteomes" id="UP001551582"/>
    </source>
</evidence>
<dbReference type="InterPro" id="IPR051212">
    <property type="entry name" value="Type-I_RE_S_subunit"/>
</dbReference>
<accession>A0ABV3E0H0</accession>
<evidence type="ECO:0000256" key="2">
    <source>
        <dbReference type="ARBA" id="ARBA00022747"/>
    </source>
</evidence>
<gene>
    <name evidence="6" type="ORF">AB0D65_03945</name>
</gene>
<comment type="subunit">
    <text evidence="4">The methyltransferase is composed of M and S polypeptides.</text>
</comment>
<dbReference type="SUPFAM" id="SSF116734">
    <property type="entry name" value="DNA methylase specificity domain"/>
    <property type="match status" value="2"/>
</dbReference>
<feature type="domain" description="Type I restriction modification DNA specificity" evidence="5">
    <location>
        <begin position="65"/>
        <end position="166"/>
    </location>
</feature>
<evidence type="ECO:0000256" key="3">
    <source>
        <dbReference type="ARBA" id="ARBA00023125"/>
    </source>
</evidence>
<evidence type="ECO:0000313" key="6">
    <source>
        <dbReference type="EMBL" id="MEU9350172.1"/>
    </source>
</evidence>
<keyword evidence="6" id="KW-0255">Endonuclease</keyword>
<keyword evidence="6" id="KW-0540">Nuclease</keyword>
<proteinExistence type="inferred from homology"/>
<evidence type="ECO:0000256" key="1">
    <source>
        <dbReference type="ARBA" id="ARBA00010923"/>
    </source>
</evidence>
<evidence type="ECO:0000259" key="5">
    <source>
        <dbReference type="Pfam" id="PF01420"/>
    </source>
</evidence>
<evidence type="ECO:0000256" key="4">
    <source>
        <dbReference type="ARBA" id="ARBA00038652"/>
    </source>
</evidence>
<reference evidence="6 7" key="1">
    <citation type="submission" date="2024-06" db="EMBL/GenBank/DDBJ databases">
        <title>The Natural Products Discovery Center: Release of the First 8490 Sequenced Strains for Exploring Actinobacteria Biosynthetic Diversity.</title>
        <authorList>
            <person name="Kalkreuter E."/>
            <person name="Kautsar S.A."/>
            <person name="Yang D."/>
            <person name="Bader C.D."/>
            <person name="Teijaro C.N."/>
            <person name="Fluegel L."/>
            <person name="Davis C.M."/>
            <person name="Simpson J.R."/>
            <person name="Lauterbach L."/>
            <person name="Steele A.D."/>
            <person name="Gui C."/>
            <person name="Meng S."/>
            <person name="Li G."/>
            <person name="Viehrig K."/>
            <person name="Ye F."/>
            <person name="Su P."/>
            <person name="Kiefer A.F."/>
            <person name="Nichols A."/>
            <person name="Cepeda A.J."/>
            <person name="Yan W."/>
            <person name="Fan B."/>
            <person name="Jiang Y."/>
            <person name="Adhikari A."/>
            <person name="Zheng C.-J."/>
            <person name="Schuster L."/>
            <person name="Cowan T.M."/>
            <person name="Smanski M.J."/>
            <person name="Chevrette M.G."/>
            <person name="De Carvalho L.P.S."/>
            <person name="Shen B."/>
        </authorList>
    </citation>
    <scope>NUCLEOTIDE SEQUENCE [LARGE SCALE GENOMIC DNA]</scope>
    <source>
        <strain evidence="6 7">NPDC048274</strain>
    </source>
</reference>
<dbReference type="GO" id="GO:0004519">
    <property type="term" value="F:endonuclease activity"/>
    <property type="evidence" value="ECO:0007669"/>
    <property type="project" value="UniProtKB-KW"/>
</dbReference>
<dbReference type="RefSeq" id="WP_359976820.1">
    <property type="nucleotide sequence ID" value="NZ_JBEZLS010000002.1"/>
</dbReference>
<keyword evidence="3" id="KW-0238">DNA-binding</keyword>